<dbReference type="AlphaFoldDB" id="A0A0E0DRN4"/>
<dbReference type="PANTHER" id="PTHR31066:SF91">
    <property type="entry name" value="OS05G0427100 PROTEIN"/>
    <property type="match status" value="1"/>
</dbReference>
<evidence type="ECO:0000313" key="3">
    <source>
        <dbReference type="EnsemblPlants" id="OMERI05G14990.1"/>
    </source>
</evidence>
<evidence type="ECO:0000256" key="1">
    <source>
        <dbReference type="SAM" id="MobiDB-lite"/>
    </source>
</evidence>
<dbReference type="Pfam" id="PF00564">
    <property type="entry name" value="PB1"/>
    <property type="match status" value="1"/>
</dbReference>
<feature type="region of interest" description="Disordered" evidence="1">
    <location>
        <begin position="347"/>
        <end position="366"/>
    </location>
</feature>
<dbReference type="PROSITE" id="PS51257">
    <property type="entry name" value="PROKAR_LIPOPROTEIN"/>
    <property type="match status" value="1"/>
</dbReference>
<dbReference type="HOGENOM" id="CLU_043735_0_0_1"/>
<feature type="domain" description="PB1" evidence="2">
    <location>
        <begin position="57"/>
        <end position="146"/>
    </location>
</feature>
<dbReference type="InterPro" id="IPR000270">
    <property type="entry name" value="PB1_dom"/>
</dbReference>
<reference evidence="3" key="2">
    <citation type="submission" date="2018-05" db="EMBL/GenBank/DDBJ databases">
        <title>OmerRS3 (Oryza meridionalis Reference Sequence Version 3).</title>
        <authorList>
            <person name="Zhang J."/>
            <person name="Kudrna D."/>
            <person name="Lee S."/>
            <person name="Talag J."/>
            <person name="Welchert J."/>
            <person name="Wing R.A."/>
        </authorList>
    </citation>
    <scope>NUCLEOTIDE SEQUENCE [LARGE SCALE GENOMIC DNA]</scope>
    <source>
        <strain evidence="3">cv. OR44</strain>
    </source>
</reference>
<feature type="region of interest" description="Disordered" evidence="1">
    <location>
        <begin position="1"/>
        <end position="29"/>
    </location>
</feature>
<dbReference type="Gene3D" id="3.10.20.90">
    <property type="entry name" value="Phosphatidylinositol 3-kinase Catalytic Subunit, Chain A, domain 1"/>
    <property type="match status" value="1"/>
</dbReference>
<dbReference type="SMART" id="SM00666">
    <property type="entry name" value="PB1"/>
    <property type="match status" value="1"/>
</dbReference>
<evidence type="ECO:0000259" key="2">
    <source>
        <dbReference type="SMART" id="SM00666"/>
    </source>
</evidence>
<feature type="compositionally biased region" description="Low complexity" evidence="1">
    <location>
        <begin position="1"/>
        <end position="14"/>
    </location>
</feature>
<reference evidence="3" key="1">
    <citation type="submission" date="2015-04" db="UniProtKB">
        <authorList>
            <consortium name="EnsemblPlants"/>
        </authorList>
    </citation>
    <scope>IDENTIFICATION</scope>
</reference>
<dbReference type="InterPro" id="IPR053198">
    <property type="entry name" value="Gynoecium_Dev_Regulator"/>
</dbReference>
<proteinExistence type="predicted"/>
<dbReference type="STRING" id="40149.A0A0E0DRN4"/>
<sequence>MAARPTTSESGSTTTDDEHLSPTSICSGGGGGGACVVAGGGRIKILCSFGGRIMPRPSDGALKYIGGETRVLAVPRSIPFSDLKKKVEEMFRTEVAAIKYQLVAEDLDVLVSVTCDEDLTHMLDEYDRFEAKRSPSASPRFRVYVFSSQQPVAAAVPSTSRHAGYAPPASHHQPHHLLHHHLHHFQPDHYVATPDGSPPYAGHSHGAVSAGNSPRADAVGPDHAAVFGLKMQRVRSTPNLGSLDASPQHFHQHAADVGGGGIAGYMGGSSPVHAGAGHLVSQGGFHSYYHPHGQYAPAPVPVPHHAGGGRYDTRGGGGYMRGSNYVAPPPPMMPVAVRSGLPVSRGGGAPPYNEMHTPKNATTIWD</sequence>
<organism evidence="3">
    <name type="scientific">Oryza meridionalis</name>
    <dbReference type="NCBI Taxonomy" id="40149"/>
    <lineage>
        <taxon>Eukaryota</taxon>
        <taxon>Viridiplantae</taxon>
        <taxon>Streptophyta</taxon>
        <taxon>Embryophyta</taxon>
        <taxon>Tracheophyta</taxon>
        <taxon>Spermatophyta</taxon>
        <taxon>Magnoliopsida</taxon>
        <taxon>Liliopsida</taxon>
        <taxon>Poales</taxon>
        <taxon>Poaceae</taxon>
        <taxon>BOP clade</taxon>
        <taxon>Oryzoideae</taxon>
        <taxon>Oryzeae</taxon>
        <taxon>Oryzinae</taxon>
        <taxon>Oryza</taxon>
    </lineage>
</organism>
<dbReference type="Gramene" id="OMERI05G14990.1">
    <property type="protein sequence ID" value="OMERI05G14990.1"/>
    <property type="gene ID" value="OMERI05G14990"/>
</dbReference>
<dbReference type="SUPFAM" id="SSF54277">
    <property type="entry name" value="CAD &amp; PB1 domains"/>
    <property type="match status" value="1"/>
</dbReference>
<evidence type="ECO:0000313" key="4">
    <source>
        <dbReference type="Proteomes" id="UP000008021"/>
    </source>
</evidence>
<dbReference type="EnsemblPlants" id="OMERI05G14990.1">
    <property type="protein sequence ID" value="OMERI05G14990.1"/>
    <property type="gene ID" value="OMERI05G14990"/>
</dbReference>
<keyword evidence="4" id="KW-1185">Reference proteome</keyword>
<dbReference type="Proteomes" id="UP000008021">
    <property type="component" value="Chromosome 5"/>
</dbReference>
<dbReference type="eggNOG" id="ENOG502QWRI">
    <property type="taxonomic scope" value="Eukaryota"/>
</dbReference>
<name>A0A0E0DRN4_9ORYZ</name>
<accession>A0A0E0DRN4</accession>
<dbReference type="PANTHER" id="PTHR31066">
    <property type="entry name" value="OS05G0427100 PROTEIN-RELATED"/>
    <property type="match status" value="1"/>
</dbReference>
<protein>
    <recommendedName>
        <fullName evidence="2">PB1 domain-containing protein</fullName>
    </recommendedName>
</protein>
<dbReference type="CDD" id="cd06410">
    <property type="entry name" value="PB1_UP2"/>
    <property type="match status" value="1"/>
</dbReference>